<dbReference type="NCBIfam" id="NF045510">
    <property type="entry name" value="4Cys_prefix_kin"/>
    <property type="match status" value="1"/>
</dbReference>
<accession>A0A480A455</accession>
<gene>
    <name evidence="12" type="ORF">SR1949_48840</name>
</gene>
<evidence type="ECO:0000256" key="9">
    <source>
        <dbReference type="PROSITE-ProRule" id="PRU10141"/>
    </source>
</evidence>
<evidence type="ECO:0000256" key="4">
    <source>
        <dbReference type="ARBA" id="ARBA00022741"/>
    </source>
</evidence>
<dbReference type="Gene3D" id="1.10.510.10">
    <property type="entry name" value="Transferase(Phosphotransferase) domain 1"/>
    <property type="match status" value="1"/>
</dbReference>
<keyword evidence="10" id="KW-1133">Transmembrane helix</keyword>
<evidence type="ECO:0000256" key="8">
    <source>
        <dbReference type="ARBA" id="ARBA00048679"/>
    </source>
</evidence>
<comment type="catalytic activity">
    <reaction evidence="7">
        <text>L-threonyl-[protein] + ATP = O-phospho-L-threonyl-[protein] + ADP + H(+)</text>
        <dbReference type="Rhea" id="RHEA:46608"/>
        <dbReference type="Rhea" id="RHEA-COMP:11060"/>
        <dbReference type="Rhea" id="RHEA-COMP:11605"/>
        <dbReference type="ChEBI" id="CHEBI:15378"/>
        <dbReference type="ChEBI" id="CHEBI:30013"/>
        <dbReference type="ChEBI" id="CHEBI:30616"/>
        <dbReference type="ChEBI" id="CHEBI:61977"/>
        <dbReference type="ChEBI" id="CHEBI:456216"/>
        <dbReference type="EC" id="2.7.11.1"/>
    </reaction>
</comment>
<dbReference type="GO" id="GO:0004674">
    <property type="term" value="F:protein serine/threonine kinase activity"/>
    <property type="evidence" value="ECO:0007669"/>
    <property type="project" value="UniProtKB-KW"/>
</dbReference>
<dbReference type="EMBL" id="BJCE01000312">
    <property type="protein sequence ID" value="GCL39755.1"/>
    <property type="molecule type" value="Genomic_DNA"/>
</dbReference>
<dbReference type="Gene3D" id="3.30.200.20">
    <property type="entry name" value="Phosphorylase Kinase, domain 1"/>
    <property type="match status" value="1"/>
</dbReference>
<dbReference type="EC" id="2.7.11.1" evidence="1"/>
<feature type="binding site" evidence="9">
    <location>
        <position position="74"/>
    </location>
    <ligand>
        <name>ATP</name>
        <dbReference type="ChEBI" id="CHEBI:30616"/>
    </ligand>
</feature>
<evidence type="ECO:0000256" key="7">
    <source>
        <dbReference type="ARBA" id="ARBA00047899"/>
    </source>
</evidence>
<dbReference type="PANTHER" id="PTHR24363:SF0">
    <property type="entry name" value="SERINE_THREONINE KINASE LIKE DOMAIN CONTAINING 1"/>
    <property type="match status" value="1"/>
</dbReference>
<dbReference type="Pfam" id="PF00069">
    <property type="entry name" value="Pkinase"/>
    <property type="match status" value="1"/>
</dbReference>
<dbReference type="PANTHER" id="PTHR24363">
    <property type="entry name" value="SERINE/THREONINE PROTEIN KINASE"/>
    <property type="match status" value="1"/>
</dbReference>
<feature type="transmembrane region" description="Helical" evidence="10">
    <location>
        <begin position="362"/>
        <end position="382"/>
    </location>
</feature>
<dbReference type="InterPro" id="IPR016123">
    <property type="entry name" value="Mog1/PsbP_a/b/a-sand"/>
</dbReference>
<keyword evidence="3" id="KW-0808">Transferase</keyword>
<dbReference type="PROSITE" id="PS00107">
    <property type="entry name" value="PROTEIN_KINASE_ATP"/>
    <property type="match status" value="1"/>
</dbReference>
<organism evidence="12 13">
    <name type="scientific">Sphaerospermopsis reniformis</name>
    <dbReference type="NCBI Taxonomy" id="531300"/>
    <lineage>
        <taxon>Bacteria</taxon>
        <taxon>Bacillati</taxon>
        <taxon>Cyanobacteriota</taxon>
        <taxon>Cyanophyceae</taxon>
        <taxon>Nostocales</taxon>
        <taxon>Aphanizomenonaceae</taxon>
        <taxon>Sphaerospermopsis</taxon>
    </lineage>
</organism>
<evidence type="ECO:0000256" key="3">
    <source>
        <dbReference type="ARBA" id="ARBA00022679"/>
    </source>
</evidence>
<proteinExistence type="predicted"/>
<evidence type="ECO:0000256" key="2">
    <source>
        <dbReference type="ARBA" id="ARBA00022527"/>
    </source>
</evidence>
<dbReference type="SUPFAM" id="SSF55724">
    <property type="entry name" value="Mog1p/PsbP-like"/>
    <property type="match status" value="1"/>
</dbReference>
<evidence type="ECO:0000256" key="10">
    <source>
        <dbReference type="SAM" id="Phobius"/>
    </source>
</evidence>
<keyword evidence="6 9" id="KW-0067">ATP-binding</keyword>
<dbReference type="Gene3D" id="3.40.1000.10">
    <property type="entry name" value="Mog1/PsbP, alpha/beta/alpha sandwich"/>
    <property type="match status" value="1"/>
</dbReference>
<keyword evidence="10" id="KW-0812">Transmembrane</keyword>
<dbReference type="CDD" id="cd14014">
    <property type="entry name" value="STKc_PknB_like"/>
    <property type="match status" value="1"/>
</dbReference>
<evidence type="ECO:0000313" key="12">
    <source>
        <dbReference type="EMBL" id="GCL39755.1"/>
    </source>
</evidence>
<evidence type="ECO:0000256" key="6">
    <source>
        <dbReference type="ARBA" id="ARBA00022840"/>
    </source>
</evidence>
<dbReference type="SMART" id="SM00220">
    <property type="entry name" value="S_TKc"/>
    <property type="match status" value="1"/>
</dbReference>
<dbReference type="AlphaFoldDB" id="A0A480A455"/>
<keyword evidence="10" id="KW-0472">Membrane</keyword>
<comment type="caution">
    <text evidence="12">The sequence shown here is derived from an EMBL/GenBank/DDBJ whole genome shotgun (WGS) entry which is preliminary data.</text>
</comment>
<keyword evidence="5 12" id="KW-0418">Kinase</keyword>
<sequence>MPPQAYYCTRLGCPKPENHLEENDPTCQACGMPLILSSSKGRYQPIKPLGKGGFGETFQAVNLGRLNQDYCVIKRLYINPKNLGADKTPEQKAAIKQAIEKAFEREARVLESLGDKTGQIPSLYDYFSFTAPSFGENTDFEYQYEYQYEYKYLVQQYIEGEDLSQELNSRRRFSESEIIDVLQQILPVLKLIHSVNYDGKLSIHRDIKPSNIIREQGTNKLVLIDFGAVKQIIPGENDPQKSLVFSTPLYAPPEQGRIVYPATDLYALAASCIQLLTKDDLKNIRNYANQWEWRNKYPGIVSNKLADILDKMLHPQPEARYQSAAEVIEAVEKVTSKNQETNSGNDDPTKITATGKQRPLKLLIGGATAVMMAVFIFIYIIVNRIPPSPQLRILKDPNTGIELNYPQNWIVKPKPINVFFPGLKFELTPNNFRSSSDSPSVFISQEELPPGETLTGYTNSYLQKLKDQGHTIDTSQQITINQRPGYQVVYTNKQDPNRSVRFLETWTIYGGKLYILTYKGEEPSYSQFVSTVKKHILPSWKINLPATNSQSVNPRLKFSS</sequence>
<protein>
    <recommendedName>
        <fullName evidence="1">non-specific serine/threonine protein kinase</fullName>
        <ecNumber evidence="1">2.7.11.1</ecNumber>
    </recommendedName>
</protein>
<comment type="catalytic activity">
    <reaction evidence="8">
        <text>L-seryl-[protein] + ATP = O-phospho-L-seryl-[protein] + ADP + H(+)</text>
        <dbReference type="Rhea" id="RHEA:17989"/>
        <dbReference type="Rhea" id="RHEA-COMP:9863"/>
        <dbReference type="Rhea" id="RHEA-COMP:11604"/>
        <dbReference type="ChEBI" id="CHEBI:15378"/>
        <dbReference type="ChEBI" id="CHEBI:29999"/>
        <dbReference type="ChEBI" id="CHEBI:30616"/>
        <dbReference type="ChEBI" id="CHEBI:83421"/>
        <dbReference type="ChEBI" id="CHEBI:456216"/>
        <dbReference type="EC" id="2.7.11.1"/>
    </reaction>
</comment>
<keyword evidence="13" id="KW-1185">Reference proteome</keyword>
<keyword evidence="4 9" id="KW-0547">Nucleotide-binding</keyword>
<evidence type="ECO:0000256" key="1">
    <source>
        <dbReference type="ARBA" id="ARBA00012513"/>
    </source>
</evidence>
<name>A0A480A455_9CYAN</name>
<evidence type="ECO:0000313" key="13">
    <source>
        <dbReference type="Proteomes" id="UP000300142"/>
    </source>
</evidence>
<dbReference type="SUPFAM" id="SSF56112">
    <property type="entry name" value="Protein kinase-like (PK-like)"/>
    <property type="match status" value="1"/>
</dbReference>
<dbReference type="GO" id="GO:0005524">
    <property type="term" value="F:ATP binding"/>
    <property type="evidence" value="ECO:0007669"/>
    <property type="project" value="UniProtKB-UniRule"/>
</dbReference>
<evidence type="ECO:0000259" key="11">
    <source>
        <dbReference type="PROSITE" id="PS50011"/>
    </source>
</evidence>
<dbReference type="PROSITE" id="PS50011">
    <property type="entry name" value="PROTEIN_KINASE_DOM"/>
    <property type="match status" value="1"/>
</dbReference>
<feature type="domain" description="Protein kinase" evidence="11">
    <location>
        <begin position="43"/>
        <end position="334"/>
    </location>
</feature>
<dbReference type="InterPro" id="IPR011009">
    <property type="entry name" value="Kinase-like_dom_sf"/>
</dbReference>
<dbReference type="InterPro" id="IPR000719">
    <property type="entry name" value="Prot_kinase_dom"/>
</dbReference>
<dbReference type="Proteomes" id="UP000300142">
    <property type="component" value="Unassembled WGS sequence"/>
</dbReference>
<keyword evidence="2 12" id="KW-0723">Serine/threonine-protein kinase</keyword>
<dbReference type="InterPro" id="IPR017441">
    <property type="entry name" value="Protein_kinase_ATP_BS"/>
</dbReference>
<evidence type="ECO:0000256" key="5">
    <source>
        <dbReference type="ARBA" id="ARBA00022777"/>
    </source>
</evidence>
<reference evidence="13" key="1">
    <citation type="submission" date="2019-02" db="EMBL/GenBank/DDBJ databases">
        <title>Draft genome sequence of Sphaerospermopsis reniformis NIES-1949.</title>
        <authorList>
            <person name="Yamaguchi H."/>
            <person name="Suzuki S."/>
            <person name="Kawachi M."/>
        </authorList>
    </citation>
    <scope>NUCLEOTIDE SEQUENCE [LARGE SCALE GENOMIC DNA]</scope>
    <source>
        <strain evidence="13">NIES-1949</strain>
    </source>
</reference>